<keyword evidence="4" id="KW-1185">Reference proteome</keyword>
<reference evidence="3" key="2">
    <citation type="submission" date="2021-04" db="EMBL/GenBank/DDBJ databases">
        <authorList>
            <person name="Dong X."/>
        </authorList>
    </citation>
    <scope>NUCLEOTIDE SEQUENCE</scope>
    <source>
        <strain evidence="3">LLY</strain>
    </source>
</reference>
<comment type="caution">
    <text evidence="3">The sequence shown here is derived from an EMBL/GenBank/DDBJ whole genome shotgun (WGS) entry which is preliminary data.</text>
</comment>
<dbReference type="InterPro" id="IPR018391">
    <property type="entry name" value="PQQ_b-propeller_rpt"/>
</dbReference>
<name>A0A9E4ZJF7_9EURY</name>
<dbReference type="EMBL" id="JAGSOI010000061">
    <property type="protein sequence ID" value="MCM1987634.1"/>
    <property type="molecule type" value="Genomic_DNA"/>
</dbReference>
<dbReference type="InterPro" id="IPR011047">
    <property type="entry name" value="Quinoprotein_ADH-like_sf"/>
</dbReference>
<dbReference type="Pfam" id="PF07705">
    <property type="entry name" value="CARDB"/>
    <property type="match status" value="2"/>
</dbReference>
<feature type="domain" description="CARDB" evidence="1">
    <location>
        <begin position="421"/>
        <end position="519"/>
    </location>
</feature>
<evidence type="ECO:0000259" key="1">
    <source>
        <dbReference type="Pfam" id="PF07705"/>
    </source>
</evidence>
<feature type="domain" description="Pyrrolo-quinoline quinone repeat" evidence="2">
    <location>
        <begin position="186"/>
        <end position="357"/>
    </location>
</feature>
<organism evidence="3 4">
    <name type="scientific">Methanococcoides seepicolus</name>
    <dbReference type="NCBI Taxonomy" id="2828780"/>
    <lineage>
        <taxon>Archaea</taxon>
        <taxon>Methanobacteriati</taxon>
        <taxon>Methanobacteriota</taxon>
        <taxon>Stenosarchaea group</taxon>
        <taxon>Methanomicrobia</taxon>
        <taxon>Methanosarcinales</taxon>
        <taxon>Methanosarcinaceae</taxon>
        <taxon>Methanococcoides</taxon>
    </lineage>
</organism>
<evidence type="ECO:0000313" key="4">
    <source>
        <dbReference type="Proteomes" id="UP001056766"/>
    </source>
</evidence>
<gene>
    <name evidence="3" type="ORF">KDK67_11700</name>
</gene>
<dbReference type="Gene3D" id="2.130.10.10">
    <property type="entry name" value="YVTN repeat-like/Quinoprotein amine dehydrogenase"/>
    <property type="match status" value="4"/>
</dbReference>
<evidence type="ECO:0000313" key="3">
    <source>
        <dbReference type="EMBL" id="MCM1987634.1"/>
    </source>
</evidence>
<accession>A0A9E4ZJF7</accession>
<dbReference type="InterPro" id="IPR015943">
    <property type="entry name" value="WD40/YVTN_repeat-like_dom_sf"/>
</dbReference>
<dbReference type="Gene3D" id="2.60.40.10">
    <property type="entry name" value="Immunoglobulins"/>
    <property type="match status" value="2"/>
</dbReference>
<dbReference type="Proteomes" id="UP001056766">
    <property type="component" value="Unassembled WGS sequence"/>
</dbReference>
<dbReference type="SUPFAM" id="SSF50998">
    <property type="entry name" value="Quinoprotein alcohol dehydrogenase-like"/>
    <property type="match status" value="2"/>
</dbReference>
<dbReference type="InterPro" id="IPR013783">
    <property type="entry name" value="Ig-like_fold"/>
</dbReference>
<protein>
    <submittedName>
        <fullName evidence="3">PQQ-binding-like beta-propeller repeat protein</fullName>
    </submittedName>
</protein>
<feature type="domain" description="Pyrrolo-quinoline quinone repeat" evidence="2">
    <location>
        <begin position="696"/>
        <end position="947"/>
    </location>
</feature>
<dbReference type="SMART" id="SM00564">
    <property type="entry name" value="PQQ"/>
    <property type="match status" value="12"/>
</dbReference>
<dbReference type="PANTHER" id="PTHR34512">
    <property type="entry name" value="CELL SURFACE PROTEIN"/>
    <property type="match status" value="1"/>
</dbReference>
<dbReference type="AlphaFoldDB" id="A0A9E4ZJF7"/>
<dbReference type="InterPro" id="IPR002372">
    <property type="entry name" value="PQQ_rpt_dom"/>
</dbReference>
<dbReference type="CDD" id="cd10276">
    <property type="entry name" value="BamB_YfgL"/>
    <property type="match status" value="1"/>
</dbReference>
<dbReference type="RefSeq" id="WP_250868980.1">
    <property type="nucleotide sequence ID" value="NZ_JAGSOI010000061.1"/>
</dbReference>
<proteinExistence type="predicted"/>
<sequence>MNKKMKTIIIPIFFLSLLLLISPAMAEETTDASWHQFHKDASNSGYSSSLAPDSNQILWASDEIDAIGSSSPAITEDKIFVNCFFRDSQTNVAFSDLKALDTSTGSVLWNTSIPTVEYGSWSSPSYHDGNIFTSTGFETNCVNATTGEIIWTFTSTSGSKGSVNGGPTIADGKVFCSDWDGHHYFCLDEKTGQEIWTFTVEGNSQGTPAYDDGKVYLTSWAYGTQYEGRVYCVDVATGSQIWCQDKIRDNCCGSVTTNNDTAYVTTYNFYGNAQLLALDKTDGSVIWQKTIQRTDSTPALAYGNVYVTGGCDGFSSSLQTYCFNATNGELIWETPTTEIIGDWTCSPAIADGKVFVGETDPHGSMGMSFGFKRIYALDAYTGEIIWTSPNGGASPAISDGVVYSIGSDGRVYAFAGGDATVDLIPESTETPGMGYVDFPNEITATISNIGTTVSGQFNASLKVNGTVADTQAISVLGGGYSKTVTFTWIPETAGDYAITVSVDTDDSIAESDETNNEATVMLTVGEGDPDLVPVSITPASVYENQPYEMRVAIDNIGFGTAENIAVTIKEENTVISSGTVSSLYPAATADYSFMWTPASSGISNLTVILDESNGIAEENEDNNNLTGKITVLPETAIEELSDNDWTQFQRNWLKNGSTTSPAPVADPNVLWKADQGGDVDVTPIIVGDTAYIYSSSGYIRAYNKNNGELIWSAQASSGLQTSISAYGDGKLFVATLQGDLLAFDATTGNELWNAHLTDLNLECPITYYDHRLYIGEGLAGGVQTKHYYCYDDLGNRLWAYENNDTAGFIWNGASVVGDYLVYPVHEGFLVSLDRRSGELVDKINLSSSADISFAREDPGMFRSSLAYSDGYVYTTSERGQEYGLVWKVGFDAATGTFLDDGWSTQNGFSTSTPVVYNGRVYVGQGEHGYTGNLTCLNDIDGSSIWSYYIDAGIKSSPAVSVQEDGVYIYFTTALENGSLFCLKDNVTEASLSWEYNPPNDDAYILQGAAISDGKVYFGTDGGYLYCITEGDWNPWDDFESDGGESITSYELFECYNCWKDGIPVPGTGADVTTYDLFQIFTAWKS</sequence>
<reference evidence="3" key="1">
    <citation type="journal article" date="2021" name="mSystems">
        <title>Bacteria and Archaea Synergistically Convert Glycine Betaine to Biogenic Methane in the Formosa Cold Seep of the South China Sea.</title>
        <authorList>
            <person name="Li L."/>
            <person name="Zhang W."/>
            <person name="Zhang S."/>
            <person name="Song L."/>
            <person name="Sun Q."/>
            <person name="Zhang H."/>
            <person name="Xiang H."/>
            <person name="Dong X."/>
        </authorList>
    </citation>
    <scope>NUCLEOTIDE SEQUENCE</scope>
    <source>
        <strain evidence="3">LLY</strain>
    </source>
</reference>
<feature type="domain" description="CARDB" evidence="1">
    <location>
        <begin position="529"/>
        <end position="626"/>
    </location>
</feature>
<dbReference type="Pfam" id="PF13360">
    <property type="entry name" value="PQQ_2"/>
    <property type="match status" value="2"/>
</dbReference>
<dbReference type="PANTHER" id="PTHR34512:SF30">
    <property type="entry name" value="OUTER MEMBRANE PROTEIN ASSEMBLY FACTOR BAMB"/>
    <property type="match status" value="1"/>
</dbReference>
<dbReference type="InterPro" id="IPR011635">
    <property type="entry name" value="CARDB"/>
</dbReference>
<dbReference type="Gene3D" id="2.40.10.480">
    <property type="match status" value="1"/>
</dbReference>
<evidence type="ECO:0000259" key="2">
    <source>
        <dbReference type="Pfam" id="PF13360"/>
    </source>
</evidence>